<evidence type="ECO:0000256" key="3">
    <source>
        <dbReference type="ARBA" id="ARBA00022821"/>
    </source>
</evidence>
<evidence type="ECO:0000256" key="2">
    <source>
        <dbReference type="ARBA" id="ARBA00022475"/>
    </source>
</evidence>
<evidence type="ECO:0000256" key="5">
    <source>
        <dbReference type="RuleBase" id="RU003616"/>
    </source>
</evidence>
<sequence>MNIRQRLNPTSNVPARATGRPVYIDFTPRHDWRSDEEGSAVLVLALPGFTREQIKVTAEPSGNIRIRGLRHVVGRNWSRFNSEFRVPEGCIMTGIRAKFEPGNLHITIPNKNPKRNEKPKEDHQPIVTPEPPQPLSSPTKPSQPQLAQPPSSGPPPLEQLQPQNLPSPAPPKQSETPPSPPPPPPPSQLKQQERQPPTHPENALPQKMTAADAPPFESEKMPRKSQHDEATPERRSSSDDQEEEWEDPESRLAERIQKGSSDKISKEASAVVGTGEEVRKEELDKRGWETEARQVSSSELLKLEAYMKMAKGKVREERQTLVNMAAAALVIAGLGIYICCHIGGKING</sequence>
<dbReference type="OMA" id="HAHKDQD"/>
<dbReference type="Gramene" id="Kaladp0042s0132.1.v1.1">
    <property type="protein sequence ID" value="Kaladp0042s0132.1.v1.1"/>
    <property type="gene ID" value="Kaladp0042s0132.v1.1"/>
</dbReference>
<protein>
    <recommendedName>
        <fullName evidence="8">SHSP domain-containing protein</fullName>
    </recommendedName>
</protein>
<evidence type="ECO:0000313" key="9">
    <source>
        <dbReference type="EnsemblPlants" id="Kaladp0042s0132.1.v1.1"/>
    </source>
</evidence>
<feature type="region of interest" description="Disordered" evidence="6">
    <location>
        <begin position="103"/>
        <end position="293"/>
    </location>
</feature>
<evidence type="ECO:0000256" key="7">
    <source>
        <dbReference type="SAM" id="Phobius"/>
    </source>
</evidence>
<comment type="subcellular location">
    <subcellularLocation>
        <location evidence="1">Cell membrane</location>
        <topology evidence="1">Single-pass membrane protein</topology>
    </subcellularLocation>
</comment>
<keyword evidence="7" id="KW-0812">Transmembrane</keyword>
<feature type="compositionally biased region" description="Basic and acidic residues" evidence="6">
    <location>
        <begin position="276"/>
        <end position="292"/>
    </location>
</feature>
<proteinExistence type="inferred from homology"/>
<comment type="similarity">
    <text evidence="4 5">Belongs to the small heat shock protein (HSP20) family.</text>
</comment>
<evidence type="ECO:0000313" key="10">
    <source>
        <dbReference type="Proteomes" id="UP000594263"/>
    </source>
</evidence>
<dbReference type="GO" id="GO:0005886">
    <property type="term" value="C:plasma membrane"/>
    <property type="evidence" value="ECO:0007669"/>
    <property type="project" value="UniProtKB-SubCell"/>
</dbReference>
<dbReference type="InterPro" id="IPR002068">
    <property type="entry name" value="A-crystallin/Hsp20_dom"/>
</dbReference>
<dbReference type="PANTHER" id="PTHR43670:SF114">
    <property type="entry name" value="OS05G0592000 PROTEIN"/>
    <property type="match status" value="1"/>
</dbReference>
<dbReference type="Gene3D" id="2.60.40.790">
    <property type="match status" value="1"/>
</dbReference>
<keyword evidence="7" id="KW-1133">Transmembrane helix</keyword>
<dbReference type="SUPFAM" id="SSF49764">
    <property type="entry name" value="HSP20-like chaperones"/>
    <property type="match status" value="1"/>
</dbReference>
<feature type="compositionally biased region" description="Basic and acidic residues" evidence="6">
    <location>
        <begin position="114"/>
        <end position="124"/>
    </location>
</feature>
<evidence type="ECO:0000259" key="8">
    <source>
        <dbReference type="PROSITE" id="PS01031"/>
    </source>
</evidence>
<dbReference type="EnsemblPlants" id="Kaladp0042s0132.1.v1.1">
    <property type="protein sequence ID" value="Kaladp0042s0132.1.v1.1"/>
    <property type="gene ID" value="Kaladp0042s0132.v1.1"/>
</dbReference>
<keyword evidence="10" id="KW-1185">Reference proteome</keyword>
<dbReference type="PROSITE" id="PS01031">
    <property type="entry name" value="SHSP"/>
    <property type="match status" value="1"/>
</dbReference>
<dbReference type="GO" id="GO:0034605">
    <property type="term" value="P:cellular response to heat"/>
    <property type="evidence" value="ECO:0007669"/>
    <property type="project" value="TreeGrafter"/>
</dbReference>
<dbReference type="PANTHER" id="PTHR43670">
    <property type="entry name" value="HEAT SHOCK PROTEIN 26"/>
    <property type="match status" value="1"/>
</dbReference>
<reference evidence="9" key="1">
    <citation type="submission" date="2021-01" db="UniProtKB">
        <authorList>
            <consortium name="EnsemblPlants"/>
        </authorList>
    </citation>
    <scope>IDENTIFICATION</scope>
</reference>
<feature type="transmembrane region" description="Helical" evidence="7">
    <location>
        <begin position="321"/>
        <end position="344"/>
    </location>
</feature>
<dbReference type="Proteomes" id="UP000594263">
    <property type="component" value="Unplaced"/>
</dbReference>
<dbReference type="GO" id="GO:0006952">
    <property type="term" value="P:defense response"/>
    <property type="evidence" value="ECO:0007669"/>
    <property type="project" value="UniProtKB-KW"/>
</dbReference>
<evidence type="ECO:0000256" key="6">
    <source>
        <dbReference type="SAM" id="MobiDB-lite"/>
    </source>
</evidence>
<keyword evidence="7" id="KW-0472">Membrane</keyword>
<feature type="compositionally biased region" description="Basic and acidic residues" evidence="6">
    <location>
        <begin position="217"/>
        <end position="238"/>
    </location>
</feature>
<accession>A0A7N0TQ45</accession>
<name>A0A7N0TQ45_KALFE</name>
<dbReference type="CDD" id="cd06464">
    <property type="entry name" value="ACD_sHsps-like"/>
    <property type="match status" value="1"/>
</dbReference>
<feature type="domain" description="SHSP" evidence="8">
    <location>
        <begin position="21"/>
        <end position="129"/>
    </location>
</feature>
<dbReference type="Pfam" id="PF00011">
    <property type="entry name" value="HSP20"/>
    <property type="match status" value="1"/>
</dbReference>
<feature type="compositionally biased region" description="Basic and acidic residues" evidence="6">
    <location>
        <begin position="248"/>
        <end position="266"/>
    </location>
</feature>
<evidence type="ECO:0000256" key="4">
    <source>
        <dbReference type="PROSITE-ProRule" id="PRU00285"/>
    </source>
</evidence>
<keyword evidence="2" id="KW-1003">Cell membrane</keyword>
<evidence type="ECO:0000256" key="1">
    <source>
        <dbReference type="ARBA" id="ARBA00004162"/>
    </source>
</evidence>
<keyword evidence="3" id="KW-0611">Plant defense</keyword>
<dbReference type="InterPro" id="IPR008978">
    <property type="entry name" value="HSP20-like_chaperone"/>
</dbReference>
<organism evidence="9 10">
    <name type="scientific">Kalanchoe fedtschenkoi</name>
    <name type="common">Lavender scallops</name>
    <name type="synonym">South American air plant</name>
    <dbReference type="NCBI Taxonomy" id="63787"/>
    <lineage>
        <taxon>Eukaryota</taxon>
        <taxon>Viridiplantae</taxon>
        <taxon>Streptophyta</taxon>
        <taxon>Embryophyta</taxon>
        <taxon>Tracheophyta</taxon>
        <taxon>Spermatophyta</taxon>
        <taxon>Magnoliopsida</taxon>
        <taxon>eudicotyledons</taxon>
        <taxon>Gunneridae</taxon>
        <taxon>Pentapetalae</taxon>
        <taxon>Saxifragales</taxon>
        <taxon>Crassulaceae</taxon>
        <taxon>Kalanchoe</taxon>
    </lineage>
</organism>
<dbReference type="AlphaFoldDB" id="A0A7N0TQ45"/>
<feature type="compositionally biased region" description="Pro residues" evidence="6">
    <location>
        <begin position="165"/>
        <end position="187"/>
    </location>
</feature>